<accession>W0FN67</accession>
<organism evidence="2">
    <name type="scientific">uncultured bacterium Contig99</name>
    <dbReference type="NCBI Taxonomy" id="1393639"/>
    <lineage>
        <taxon>Bacteria</taxon>
        <taxon>environmental samples</taxon>
    </lineage>
</organism>
<feature type="signal peptide" evidence="1">
    <location>
        <begin position="1"/>
        <end position="23"/>
    </location>
</feature>
<sequence>MAHERTMILCALVALALICGAAAEPDPAAGLLGVWACDDALLTVASGEDGLTVYILRDDSVTERVEWFYPGAAYDEESGGLRCSANGVELRTAYGPGGEEGVAEQVYADGSAVFARDGGDGLVWTDLREEPAVETAFARALPIPEAFEGAWVAQDGSILYIVPVGERALCLLWNRDFTVRWLYSAAVYSPAENALVTLAVGAKTRIEIDGETGAYKTYEHEYTGGRAVFALEGADRLLWTENAAGGGDAVAFDRFEAEQPAG</sequence>
<reference evidence="2" key="1">
    <citation type="journal article" date="2013" name="PLoS ONE">
        <title>Metagenomic insights into the carbohydrate-active enzymes carried by the microorganisms adhering to solid digesta in the rumen of cows.</title>
        <authorList>
            <person name="Wang L."/>
            <person name="Hatem A."/>
            <person name="Catalyurek U.V."/>
            <person name="Morrison M."/>
            <person name="Yu Z."/>
        </authorList>
    </citation>
    <scope>NUCLEOTIDE SEQUENCE</scope>
</reference>
<feature type="chain" id="PRO_5004788733" evidence="1">
    <location>
        <begin position="24"/>
        <end position="262"/>
    </location>
</feature>
<protein>
    <submittedName>
        <fullName evidence="2">Uncharacterized protein</fullName>
    </submittedName>
</protein>
<dbReference type="EMBL" id="KC246794">
    <property type="protein sequence ID" value="AHF24440.1"/>
    <property type="molecule type" value="Genomic_DNA"/>
</dbReference>
<dbReference type="AlphaFoldDB" id="W0FN67"/>
<proteinExistence type="predicted"/>
<keyword evidence="1" id="KW-0732">Signal</keyword>
<evidence type="ECO:0000313" key="2">
    <source>
        <dbReference type="EMBL" id="AHF24440.1"/>
    </source>
</evidence>
<evidence type="ECO:0000256" key="1">
    <source>
        <dbReference type="SAM" id="SignalP"/>
    </source>
</evidence>
<name>W0FN67_9BACT</name>